<evidence type="ECO:0000313" key="2">
    <source>
        <dbReference type="EMBL" id="VYT87181.1"/>
    </source>
</evidence>
<accession>A0A6N3A691</accession>
<dbReference type="PANTHER" id="PTHR36836:SF1">
    <property type="entry name" value="COLANIC ACID BIOSYNTHESIS PROTEIN WCAK"/>
    <property type="match status" value="1"/>
</dbReference>
<proteinExistence type="predicted"/>
<dbReference type="RefSeq" id="WP_412442294.1">
    <property type="nucleotide sequence ID" value="NZ_CACRUT010000008.1"/>
</dbReference>
<dbReference type="Pfam" id="PF04230">
    <property type="entry name" value="PS_pyruv_trans"/>
    <property type="match status" value="1"/>
</dbReference>
<protein>
    <submittedName>
        <fullName evidence="2">Colanic acid biosynthesis protein</fullName>
    </submittedName>
</protein>
<dbReference type="EMBL" id="CACRUT010000008">
    <property type="protein sequence ID" value="VYT87181.1"/>
    <property type="molecule type" value="Genomic_DNA"/>
</dbReference>
<gene>
    <name evidence="2" type="ORF">PCLFYP37_01346</name>
</gene>
<sequence>MEIIISNAAVNNGNRGCVALSLSSMYIIDKILNAKNIPHTFYLPQSGYDQKEEHMIRAGDVTLKFVSLMDITPLTVKHYIKNLIKYIAKWKEYQATKKVYKEADFILDIGQGDSFADIYGKRRFDWIFSQYRLGMKFKKTYCILPQTIGPFKDPTILKQACIGIDYAKCVMTRDRQSRDFVKRLLPNKAVSEIIDVAFFMPYKKKEFNSDSIHVGLNVSALLWYGGYTRNNQFGLKVDYPLLIHSVIDYFLAQANVKVHLIPHVVGGERHIENDYAVSYDLFEEYDHPNLVLSPLFLDPIAAKSYIAGMDFFMGARMHSTIAAFSSEVPVFPMAYSRKFNGLFADTLQYPYMADMKTQSNAEILANIKQCYGQRKDLKEMEHQRMHTTVKERREIMETKLCEFFGIK</sequence>
<name>A0A6N3A691_9BACT</name>
<dbReference type="InterPro" id="IPR007345">
    <property type="entry name" value="Polysacch_pyruvyl_Trfase"/>
</dbReference>
<dbReference type="AlphaFoldDB" id="A0A6N3A691"/>
<dbReference type="PANTHER" id="PTHR36836">
    <property type="entry name" value="COLANIC ACID BIOSYNTHESIS PROTEIN WCAK"/>
    <property type="match status" value="1"/>
</dbReference>
<feature type="domain" description="Polysaccharide pyruvyl transferase" evidence="1">
    <location>
        <begin position="78"/>
        <end position="336"/>
    </location>
</feature>
<evidence type="ECO:0000259" key="1">
    <source>
        <dbReference type="Pfam" id="PF04230"/>
    </source>
</evidence>
<reference evidence="2" key="1">
    <citation type="submission" date="2019-11" db="EMBL/GenBank/DDBJ databases">
        <authorList>
            <person name="Feng L."/>
        </authorList>
    </citation>
    <scope>NUCLEOTIDE SEQUENCE</scope>
    <source>
        <strain evidence="2">PclaraLFYP37</strain>
    </source>
</reference>
<organism evidence="2">
    <name type="scientific">Paraprevotella clara</name>
    <dbReference type="NCBI Taxonomy" id="454154"/>
    <lineage>
        <taxon>Bacteria</taxon>
        <taxon>Pseudomonadati</taxon>
        <taxon>Bacteroidota</taxon>
        <taxon>Bacteroidia</taxon>
        <taxon>Bacteroidales</taxon>
        <taxon>Prevotellaceae</taxon>
        <taxon>Paraprevotella</taxon>
    </lineage>
</organism>